<evidence type="ECO:0000256" key="1">
    <source>
        <dbReference type="ARBA" id="ARBA00022630"/>
    </source>
</evidence>
<keyword evidence="4" id="KW-0503">Monooxygenase</keyword>
<dbReference type="InterPro" id="IPR036661">
    <property type="entry name" value="Luciferase-like_sf"/>
</dbReference>
<dbReference type="Proteomes" id="UP001164712">
    <property type="component" value="Chromosome"/>
</dbReference>
<keyword evidence="1" id="KW-0285">Flavoprotein</keyword>
<accession>A0ABY7HSR5</accession>
<feature type="domain" description="Luciferase-like" evidence="6">
    <location>
        <begin position="22"/>
        <end position="386"/>
    </location>
</feature>
<evidence type="ECO:0000256" key="2">
    <source>
        <dbReference type="ARBA" id="ARBA00022643"/>
    </source>
</evidence>
<dbReference type="SUPFAM" id="SSF51679">
    <property type="entry name" value="Bacterial luciferase-like"/>
    <property type="match status" value="1"/>
</dbReference>
<dbReference type="NCBIfam" id="TIGR03860">
    <property type="entry name" value="FMN_nitrolo"/>
    <property type="match status" value="1"/>
</dbReference>
<dbReference type="PANTHER" id="PTHR30011">
    <property type="entry name" value="ALKANESULFONATE MONOOXYGENASE-RELATED"/>
    <property type="match status" value="1"/>
</dbReference>
<dbReference type="PANTHER" id="PTHR30011:SF16">
    <property type="entry name" value="C2H2 FINGER DOMAIN TRANSCRIPTION FACTOR (EUROFUNG)-RELATED"/>
    <property type="match status" value="1"/>
</dbReference>
<evidence type="ECO:0000256" key="4">
    <source>
        <dbReference type="ARBA" id="ARBA00023033"/>
    </source>
</evidence>
<protein>
    <submittedName>
        <fullName evidence="7">LLM class flavin-dependent oxidoreductase</fullName>
    </submittedName>
</protein>
<keyword evidence="2" id="KW-0288">FMN</keyword>
<dbReference type="CDD" id="cd01095">
    <property type="entry name" value="Nitrilotriacetate_monoxgenase"/>
    <property type="match status" value="1"/>
</dbReference>
<gene>
    <name evidence="7" type="ORF">O1V66_07585</name>
</gene>
<evidence type="ECO:0000256" key="5">
    <source>
        <dbReference type="ARBA" id="ARBA00033748"/>
    </source>
</evidence>
<proteinExistence type="inferred from homology"/>
<dbReference type="EMBL" id="CP114058">
    <property type="protein sequence ID" value="WAT02450.1"/>
    <property type="molecule type" value="Genomic_DNA"/>
</dbReference>
<dbReference type="InterPro" id="IPR011251">
    <property type="entry name" value="Luciferase-like_dom"/>
</dbReference>
<dbReference type="Pfam" id="PF00296">
    <property type="entry name" value="Bac_luciferase"/>
    <property type="match status" value="1"/>
</dbReference>
<dbReference type="PIRSF" id="PIRSF000337">
    <property type="entry name" value="NTA_MOA"/>
    <property type="match status" value="1"/>
</dbReference>
<dbReference type="RefSeq" id="WP_045047764.1">
    <property type="nucleotide sequence ID" value="NZ_CP114058.1"/>
</dbReference>
<dbReference type="InterPro" id="IPR051260">
    <property type="entry name" value="Diverse_substr_monoxygenases"/>
</dbReference>
<comment type="similarity">
    <text evidence="5">Belongs to the NtaA/SnaA/DszA monooxygenase family.</text>
</comment>
<dbReference type="InterPro" id="IPR016215">
    <property type="entry name" value="NTA_MOA"/>
</dbReference>
<dbReference type="Gene3D" id="3.20.20.30">
    <property type="entry name" value="Luciferase-like domain"/>
    <property type="match status" value="1"/>
</dbReference>
<reference evidence="7" key="1">
    <citation type="submission" date="2022-12" db="EMBL/GenBank/DDBJ databases">
        <title>Complete genome sequence of an Australian strain of Rouxiella badensis DAR84756 and resolution of the R. badensis DSM100043 and R. chamberiensis DSM28324 genomes.</title>
        <authorList>
            <person name="Paul S."/>
            <person name="Anderson P.J."/>
            <person name="Maynard G."/>
            <person name="Dyall-Smith M."/>
            <person name="Kudinha T."/>
        </authorList>
    </citation>
    <scope>NUCLEOTIDE SEQUENCE</scope>
    <source>
        <strain evidence="7">DSM 28324</strain>
    </source>
</reference>
<evidence type="ECO:0000256" key="3">
    <source>
        <dbReference type="ARBA" id="ARBA00023002"/>
    </source>
</evidence>
<evidence type="ECO:0000313" key="7">
    <source>
        <dbReference type="EMBL" id="WAT02450.1"/>
    </source>
</evidence>
<evidence type="ECO:0000259" key="6">
    <source>
        <dbReference type="Pfam" id="PF00296"/>
    </source>
</evidence>
<keyword evidence="3" id="KW-0560">Oxidoreductase</keyword>
<name>A0ABY7HSR5_9GAMM</name>
<keyword evidence="8" id="KW-1185">Reference proteome</keyword>
<sequence length="440" mass="49104">MNGESRKLRLGLSMRYFGYHLAAWRHPDVPVSGTLDFKYFLKSAQTAEEAKFDMIFFADGIGVRSNDTPKGSLARDSKNAELEPLTLLAAIGACTSHIGLVATASTTYNEPFHIARKYASIDHISGGRAGWNVVTSWSEQEAWNFNRNEHLGYEERYERADEFVEVVKKLWDSWEEDAFIRDKQSGIFYDEEKLHVANHKGKHFRVRGPLNSARTPQGRPIIVQAGAAEAGRELAARSADIVYSNAQDFESAKTYYDDIKGRLAKYGRSADQLLIMPGVTIYTGKDRQEALDKFNELEALIDPLTGLALLYNVLGDLSGHDIDGPVPDVGNQKVRSIAENLLKVARKENLTIRQMFNRVAAGSNKNFIGSPEEVVDEMEAWFKGGAADGFNICPATLPQGIDDFAKYILPELRKRGLFRQEYEASTLRGNLGLDPLVFGK</sequence>
<organism evidence="7 8">
    <name type="scientific">Rouxiella chamberiensis</name>
    <dbReference type="NCBI Taxonomy" id="1513468"/>
    <lineage>
        <taxon>Bacteria</taxon>
        <taxon>Pseudomonadati</taxon>
        <taxon>Pseudomonadota</taxon>
        <taxon>Gammaproteobacteria</taxon>
        <taxon>Enterobacterales</taxon>
        <taxon>Yersiniaceae</taxon>
        <taxon>Rouxiella</taxon>
    </lineage>
</organism>
<evidence type="ECO:0000313" key="8">
    <source>
        <dbReference type="Proteomes" id="UP001164712"/>
    </source>
</evidence>